<comment type="subcellular location">
    <subcellularLocation>
        <location evidence="1">Cell membrane</location>
        <topology evidence="1">Multi-pass membrane protein</topology>
    </subcellularLocation>
</comment>
<keyword evidence="9" id="KW-1185">Reference proteome</keyword>
<accession>M1PR13</accession>
<evidence type="ECO:0000256" key="1">
    <source>
        <dbReference type="ARBA" id="ARBA00004651"/>
    </source>
</evidence>
<dbReference type="Gene3D" id="1.20.1630.10">
    <property type="entry name" value="Formate dehydrogenase/DMSO reductase domain"/>
    <property type="match status" value="1"/>
</dbReference>
<feature type="transmembrane region" description="Helical" evidence="7">
    <location>
        <begin position="363"/>
        <end position="381"/>
    </location>
</feature>
<reference evidence="9" key="1">
    <citation type="journal article" date="2013" name="Stand. Genomic Sci.">
        <title>Complete genome sequence of Desulfocapsa sulfexigens, a marine deltaproteobacterium specialized in disproportionating inorganic sulfur compounds.</title>
        <authorList>
            <person name="Finster K.W."/>
            <person name="Kjeldsen K.U."/>
            <person name="Kube M."/>
            <person name="Reinhardt R."/>
            <person name="Mussmann M."/>
            <person name="Amann R."/>
            <person name="Schreiber L."/>
        </authorList>
    </citation>
    <scope>NUCLEOTIDE SEQUENCE [LARGE SCALE GENOMIC DNA]</scope>
    <source>
        <strain evidence="9">DSM 10523 / SB164P1</strain>
    </source>
</reference>
<evidence type="ECO:0000256" key="2">
    <source>
        <dbReference type="ARBA" id="ARBA00008929"/>
    </source>
</evidence>
<dbReference type="InterPro" id="IPR052049">
    <property type="entry name" value="Electron_transfer_protein"/>
</dbReference>
<feature type="transmembrane region" description="Helical" evidence="7">
    <location>
        <begin position="314"/>
        <end position="335"/>
    </location>
</feature>
<dbReference type="PANTHER" id="PTHR34856">
    <property type="entry name" value="PROTEIN NRFD"/>
    <property type="match status" value="1"/>
</dbReference>
<evidence type="ECO:0000256" key="7">
    <source>
        <dbReference type="SAM" id="Phobius"/>
    </source>
</evidence>
<feature type="transmembrane region" description="Helical" evidence="7">
    <location>
        <begin position="245"/>
        <end position="266"/>
    </location>
</feature>
<evidence type="ECO:0000313" key="9">
    <source>
        <dbReference type="Proteomes" id="UP000011721"/>
    </source>
</evidence>
<feature type="transmembrane region" description="Helical" evidence="7">
    <location>
        <begin position="101"/>
        <end position="125"/>
    </location>
</feature>
<keyword evidence="4 7" id="KW-0812">Transmembrane</keyword>
<dbReference type="InterPro" id="IPR005614">
    <property type="entry name" value="NrfD-like"/>
</dbReference>
<dbReference type="HOGENOM" id="CLU_045348_3_0_7"/>
<dbReference type="EMBL" id="CP003985">
    <property type="protein sequence ID" value="AGF78831.1"/>
    <property type="molecule type" value="Genomic_DNA"/>
</dbReference>
<feature type="transmembrane region" description="Helical" evidence="7">
    <location>
        <begin position="165"/>
        <end position="189"/>
    </location>
</feature>
<dbReference type="OrthoDB" id="9770779at2"/>
<evidence type="ECO:0000256" key="5">
    <source>
        <dbReference type="ARBA" id="ARBA00022989"/>
    </source>
</evidence>
<evidence type="ECO:0000256" key="3">
    <source>
        <dbReference type="ARBA" id="ARBA00022475"/>
    </source>
</evidence>
<dbReference type="STRING" id="1167006.UWK_02291"/>
<dbReference type="RefSeq" id="WP_015404519.1">
    <property type="nucleotide sequence ID" value="NC_020304.1"/>
</dbReference>
<keyword evidence="6 7" id="KW-0472">Membrane</keyword>
<comment type="similarity">
    <text evidence="2">Belongs to the NrfD family.</text>
</comment>
<feature type="transmembrane region" description="Helical" evidence="7">
    <location>
        <begin position="201"/>
        <end position="225"/>
    </location>
</feature>
<evidence type="ECO:0000313" key="8">
    <source>
        <dbReference type="EMBL" id="AGF78831.1"/>
    </source>
</evidence>
<dbReference type="GO" id="GO:0005886">
    <property type="term" value="C:plasma membrane"/>
    <property type="evidence" value="ECO:0007669"/>
    <property type="project" value="UniProtKB-SubCell"/>
</dbReference>
<feature type="transmembrane region" description="Helical" evidence="7">
    <location>
        <begin position="286"/>
        <end position="307"/>
    </location>
</feature>
<dbReference type="AlphaFoldDB" id="M1PR13"/>
<gene>
    <name evidence="8" type="ordered locus">UWK_02291</name>
</gene>
<organism evidence="8 9">
    <name type="scientific">Desulfocapsa sulfexigens (strain DSM 10523 / SB164P1)</name>
    <dbReference type="NCBI Taxonomy" id="1167006"/>
    <lineage>
        <taxon>Bacteria</taxon>
        <taxon>Pseudomonadati</taxon>
        <taxon>Thermodesulfobacteriota</taxon>
        <taxon>Desulfobulbia</taxon>
        <taxon>Desulfobulbales</taxon>
        <taxon>Desulfocapsaceae</taxon>
        <taxon>Desulfocapsa</taxon>
    </lineage>
</organism>
<dbReference type="PANTHER" id="PTHR34856:SF2">
    <property type="entry name" value="PROTEIN NRFD"/>
    <property type="match status" value="1"/>
</dbReference>
<name>M1PR13_DESSD</name>
<protein>
    <submittedName>
        <fullName evidence="8">Polysulfide reductase</fullName>
    </submittedName>
</protein>
<evidence type="ECO:0000256" key="4">
    <source>
        <dbReference type="ARBA" id="ARBA00022692"/>
    </source>
</evidence>
<sequence length="397" mass="44471">MSVAAHGETVAAISNFIFPNDLHVHWSLMIVLYPYITGLVAGAFIVSSLYHVFHIKALKPVARFSLLFALAFLICATWPLLNHLGHPERALSMMLTPNPTSAMAGFGYIYSAYFIVLLLEIIFIFRPVVVGLREKATGFMRVLYGILAIGSDNVSEKALKIDHKIIAFLAAIGIPMACVLHGYVGFIFGGIKANPLWATPLMPLIFLLSACVSGIAGIILTYILLMKISGRAIDMDCVQTLIKFLWGFFILDFVFEMLELFSHFYMATHHWHTLETLYSGPLFNTFWVFQVGIFSVIPFFLLMFMSLIRFKDGLLLFFAPIVSIMILLQVLLMRWNVVVGGQLMSKSERGATTFHPMWLEKEGILPAIIIMIAPVVILWIIGKVLPFWVDDEGVEAV</sequence>
<dbReference type="KEGG" id="dsf:UWK_02291"/>
<proteinExistence type="inferred from homology"/>
<keyword evidence="3" id="KW-1003">Cell membrane</keyword>
<dbReference type="Proteomes" id="UP000011721">
    <property type="component" value="Chromosome"/>
</dbReference>
<feature type="transmembrane region" description="Helical" evidence="7">
    <location>
        <begin position="64"/>
        <end position="81"/>
    </location>
</feature>
<evidence type="ECO:0000256" key="6">
    <source>
        <dbReference type="ARBA" id="ARBA00023136"/>
    </source>
</evidence>
<dbReference type="Pfam" id="PF03916">
    <property type="entry name" value="NrfD"/>
    <property type="match status" value="1"/>
</dbReference>
<dbReference type="eggNOG" id="COG5557">
    <property type="taxonomic scope" value="Bacteria"/>
</dbReference>
<feature type="transmembrane region" description="Helical" evidence="7">
    <location>
        <begin position="32"/>
        <end position="52"/>
    </location>
</feature>
<keyword evidence="5 7" id="KW-1133">Transmembrane helix</keyword>